<feature type="signal peptide" evidence="1">
    <location>
        <begin position="1"/>
        <end position="21"/>
    </location>
</feature>
<keyword evidence="3" id="KW-1185">Reference proteome</keyword>
<keyword evidence="1" id="KW-0732">Signal</keyword>
<comment type="caution">
    <text evidence="2">The sequence shown here is derived from an EMBL/GenBank/DDBJ whole genome shotgun (WGS) entry which is preliminary data.</text>
</comment>
<reference evidence="2 3" key="1">
    <citation type="submission" date="2019-11" db="EMBL/GenBank/DDBJ databases">
        <title>Genome analysis of Rhizobacterium cereale a novel genus and species isolated from maize roots in North Spain.</title>
        <authorList>
            <person name="Menendez E."/>
            <person name="Flores-Felix J.D."/>
            <person name="Ramirez-Bahena M.-H."/>
            <person name="Igual J.M."/>
            <person name="Garcia-Fraile P."/>
            <person name="Peix A."/>
            <person name="Velazquez E."/>
        </authorList>
    </citation>
    <scope>NUCLEOTIDE SEQUENCE [LARGE SCALE GENOMIC DNA]</scope>
    <source>
        <strain evidence="2 3">RZME27</strain>
    </source>
</reference>
<evidence type="ECO:0000313" key="3">
    <source>
        <dbReference type="Proteomes" id="UP000435138"/>
    </source>
</evidence>
<dbReference type="RefSeq" id="WP_153360012.1">
    <property type="nucleotide sequence ID" value="NZ_JAYKOO010000001.1"/>
</dbReference>
<evidence type="ECO:0000256" key="1">
    <source>
        <dbReference type="SAM" id="SignalP"/>
    </source>
</evidence>
<dbReference type="PROSITE" id="PS51257">
    <property type="entry name" value="PROKAR_LIPOPROTEIN"/>
    <property type="match status" value="1"/>
</dbReference>
<feature type="chain" id="PRO_5025523773" description="Transmembrane protein" evidence="1">
    <location>
        <begin position="22"/>
        <end position="100"/>
    </location>
</feature>
<dbReference type="AlphaFoldDB" id="A0A6A8AJF2"/>
<name>A0A6A8AJF2_9HYPH</name>
<evidence type="ECO:0000313" key="2">
    <source>
        <dbReference type="EMBL" id="MQY49870.1"/>
    </source>
</evidence>
<evidence type="ECO:0008006" key="4">
    <source>
        <dbReference type="Google" id="ProtNLM"/>
    </source>
</evidence>
<organism evidence="2 3">
    <name type="scientific">Endobacterium cereale</name>
    <dbReference type="NCBI Taxonomy" id="2663029"/>
    <lineage>
        <taxon>Bacteria</taxon>
        <taxon>Pseudomonadati</taxon>
        <taxon>Pseudomonadota</taxon>
        <taxon>Alphaproteobacteria</taxon>
        <taxon>Hyphomicrobiales</taxon>
        <taxon>Rhizobiaceae</taxon>
        <taxon>Endobacterium</taxon>
    </lineage>
</organism>
<protein>
    <recommendedName>
        <fullName evidence="4">Transmembrane protein</fullName>
    </recommendedName>
</protein>
<sequence>MNKPILSAAFAILLASCTATPDPSMRRFDAGPGLQPIPGSITYGGQPRTKLTKSPIGSSLTHEFENQFGYRVIERYVIQPDRSLLLVSRRVIRRPFGYDD</sequence>
<proteinExistence type="predicted"/>
<dbReference type="Proteomes" id="UP000435138">
    <property type="component" value="Unassembled WGS sequence"/>
</dbReference>
<accession>A0A6A8AJF2</accession>
<gene>
    <name evidence="2" type="ORF">GAO09_27975</name>
</gene>
<dbReference type="EMBL" id="WIXI01000051">
    <property type="protein sequence ID" value="MQY49870.1"/>
    <property type="molecule type" value="Genomic_DNA"/>
</dbReference>